<dbReference type="Pfam" id="PF04003">
    <property type="entry name" value="Utp12"/>
    <property type="match status" value="1"/>
</dbReference>
<dbReference type="InterPro" id="IPR020472">
    <property type="entry name" value="WD40_PAC1"/>
</dbReference>
<evidence type="ECO:0000313" key="7">
    <source>
        <dbReference type="Proteomes" id="UP000248349"/>
    </source>
</evidence>
<dbReference type="InterPro" id="IPR015943">
    <property type="entry name" value="WD40/YVTN_repeat-like_dom_sf"/>
</dbReference>
<dbReference type="CDD" id="cd00200">
    <property type="entry name" value="WD40"/>
    <property type="match status" value="1"/>
</dbReference>
<feature type="repeat" description="WD" evidence="4">
    <location>
        <begin position="191"/>
        <end position="232"/>
    </location>
</feature>
<evidence type="ECO:0000256" key="3">
    <source>
        <dbReference type="ARBA" id="ARBA00022737"/>
    </source>
</evidence>
<dbReference type="InterPro" id="IPR027145">
    <property type="entry name" value="PWP2"/>
</dbReference>
<feature type="repeat" description="WD" evidence="4">
    <location>
        <begin position="376"/>
        <end position="417"/>
    </location>
</feature>
<evidence type="ECO:0000259" key="5">
    <source>
        <dbReference type="Pfam" id="PF04003"/>
    </source>
</evidence>
<dbReference type="InterPro" id="IPR019775">
    <property type="entry name" value="WD40_repeat_CS"/>
</dbReference>
<keyword evidence="7" id="KW-1185">Reference proteome</keyword>
<dbReference type="GO" id="GO:0032040">
    <property type="term" value="C:small-subunit processome"/>
    <property type="evidence" value="ECO:0007669"/>
    <property type="project" value="TreeGrafter"/>
</dbReference>
<reference evidence="6 7" key="1">
    <citation type="submission" date="2016-12" db="EMBL/GenBank/DDBJ databases">
        <title>The genomes of Aspergillus section Nigri reveals drivers in fungal speciation.</title>
        <authorList>
            <consortium name="DOE Joint Genome Institute"/>
            <person name="Vesth T.C."/>
            <person name="Nybo J."/>
            <person name="Theobald S."/>
            <person name="Brandl J."/>
            <person name="Frisvad J.C."/>
            <person name="Nielsen K.F."/>
            <person name="Lyhne E.K."/>
            <person name="Kogle M.E."/>
            <person name="Kuo A."/>
            <person name="Riley R."/>
            <person name="Clum A."/>
            <person name="Nolan M."/>
            <person name="Lipzen A."/>
            <person name="Salamov A."/>
            <person name="Henrissat B."/>
            <person name="Wiebenga A."/>
            <person name="De Vries R.P."/>
            <person name="Grigoriev I.V."/>
            <person name="Mortensen U.H."/>
            <person name="Andersen M.R."/>
            <person name="Baker S.E."/>
        </authorList>
    </citation>
    <scope>NUCLEOTIDE SEQUENCE [LARGE SCALE GENOMIC DNA]</scope>
    <source>
        <strain evidence="6 7">JOP 1030-1</strain>
    </source>
</reference>
<dbReference type="PROSITE" id="PS50294">
    <property type="entry name" value="WD_REPEATS_REGION"/>
    <property type="match status" value="4"/>
</dbReference>
<evidence type="ECO:0000256" key="2">
    <source>
        <dbReference type="ARBA" id="ARBA00022574"/>
    </source>
</evidence>
<dbReference type="Proteomes" id="UP000248349">
    <property type="component" value="Unassembled WGS sequence"/>
</dbReference>
<dbReference type="PROSITE" id="PS50082">
    <property type="entry name" value="WD_REPEATS_2"/>
    <property type="match status" value="6"/>
</dbReference>
<dbReference type="GO" id="GO:0034388">
    <property type="term" value="C:Pwp2p-containing subcomplex of 90S preribosome"/>
    <property type="evidence" value="ECO:0007669"/>
    <property type="project" value="TreeGrafter"/>
</dbReference>
<dbReference type="InterPro" id="IPR007148">
    <property type="entry name" value="SSU_processome_Utp12"/>
</dbReference>
<dbReference type="InterPro" id="IPR036322">
    <property type="entry name" value="WD40_repeat_dom_sf"/>
</dbReference>
<sequence>MKTDFKFSNLLGTVYRKGNLLFTPDGNSLLSPVGNQVSVFDLVHNTSYTLPFAHRTNIDHLALSPNGKLLLTIDENGRAILTNFPRRIVIHHFSFKGRVSALKFAPSGRFFAVGVGRRLQFWNTPTTPGVDNNGEIEFAPFVLHRDLAGHFDVIQHLEWSSDSRFLITASKDLTARIWSLDPEEGFEPTTLAGHRQGVKAAYFSADQESIYTISSDGAVFRWEYVTKKDPETMEDIADARWRIVKKDFFMQNDAKVNCAAFHAPTNLLVVGFSNGLFGLYDMPEFNQIHQLSVSQSNIDCVIINKSGEWLAFGSSQHGQLLVWEWQSESYILKQQGHLDSMNTLTYSPDGQRIVTAADDGKIKVWDVKSGFCIVTFTEHTSGVTACEFSKKGNVLFTASLDGSIRAWDLIRYRNFRTFTAPTRLSFSSLAVDPSGEVVCAGSPDSFDIHVWSVQTGQLLDQLAGHEGPVSALSFAADGNHLVSGSWDHTVRIWSIFGRTQTSEPLHLQADVLDVAFRPDGKQVAASSLDGQLTFWSVNDAVQIGGVDGRRDVSGGRKTTDRQTAANAAGTKSFRCIKYSADGSCILAAGNSKYICLYDVRTGSMVNKYTVSVNTSLEGTQEILNSRNMTEAGPRELIDETGEASDAEARIDRNLPGAKRGDPGSRKVRPEVRVTGVDFSPAGRSFCAASTEGLLIYSLDNDVVFDPYDLDISITPSSIIATLDAAKQAAATGQTDDDSTFLKAFIMAFRLNEKNLIRAVHEAIPPADIPHVVRAVPTVYLPRLLRFVAHAAEETPHLEFNLLWIESLFSFHGRYFKENAGTFAPELRAVQRAIDEIHSSLKRLTDKNIYDLNFLLAKPVLAGKKQPSLVLAALNGDEDAATGGDQVLEDTAAEGDDGEWMGLE</sequence>
<dbReference type="EMBL" id="KZ821230">
    <property type="protein sequence ID" value="PYH45775.1"/>
    <property type="molecule type" value="Genomic_DNA"/>
</dbReference>
<dbReference type="Gene3D" id="2.130.10.10">
    <property type="entry name" value="YVTN repeat-like/Quinoprotein amine dehydrogenase"/>
    <property type="match status" value="4"/>
</dbReference>
<dbReference type="Pfam" id="PF00400">
    <property type="entry name" value="WD40"/>
    <property type="match status" value="5"/>
</dbReference>
<name>A0A318ZFB3_9EURO</name>
<dbReference type="GO" id="GO:0000028">
    <property type="term" value="P:ribosomal small subunit assembly"/>
    <property type="evidence" value="ECO:0007669"/>
    <property type="project" value="TreeGrafter"/>
</dbReference>
<keyword evidence="2 4" id="KW-0853">WD repeat</keyword>
<evidence type="ECO:0000256" key="4">
    <source>
        <dbReference type="PROSITE-ProRule" id="PRU00221"/>
    </source>
</evidence>
<dbReference type="PROSITE" id="PS00678">
    <property type="entry name" value="WD_REPEATS_1"/>
    <property type="match status" value="2"/>
</dbReference>
<accession>A0A318ZFB3</accession>
<comment type="similarity">
    <text evidence="1">Belongs to the WD repeat PWP2 family.</text>
</comment>
<dbReference type="PANTHER" id="PTHR19858">
    <property type="entry name" value="WD40 REPEAT PROTEIN"/>
    <property type="match status" value="1"/>
</dbReference>
<dbReference type="PANTHER" id="PTHR19858:SF0">
    <property type="entry name" value="PERIODIC TRYPTOPHAN PROTEIN 2 HOMOLOG"/>
    <property type="match status" value="1"/>
</dbReference>
<dbReference type="FunFam" id="2.130.10.10:FF:001680">
    <property type="entry name" value="Small nucleolar ribonucleoprotein complex subunit (Pwp2), putative"/>
    <property type="match status" value="1"/>
</dbReference>
<feature type="repeat" description="WD" evidence="4">
    <location>
        <begin position="334"/>
        <end position="375"/>
    </location>
</feature>
<gene>
    <name evidence="6" type="ORF">BP01DRAFT_339835</name>
</gene>
<feature type="repeat" description="WD" evidence="4">
    <location>
        <begin position="147"/>
        <end position="181"/>
    </location>
</feature>
<dbReference type="AlphaFoldDB" id="A0A318ZFB3"/>
<dbReference type="GeneID" id="37074609"/>
<keyword evidence="3" id="KW-0677">Repeat</keyword>
<dbReference type="OrthoDB" id="3142434at2759"/>
<feature type="domain" description="Small-subunit processome Utp12" evidence="5">
    <location>
        <begin position="751"/>
        <end position="855"/>
    </location>
</feature>
<organism evidence="6 7">
    <name type="scientific">Aspergillus saccharolyticus JOP 1030-1</name>
    <dbReference type="NCBI Taxonomy" id="1450539"/>
    <lineage>
        <taxon>Eukaryota</taxon>
        <taxon>Fungi</taxon>
        <taxon>Dikarya</taxon>
        <taxon>Ascomycota</taxon>
        <taxon>Pezizomycotina</taxon>
        <taxon>Eurotiomycetes</taxon>
        <taxon>Eurotiomycetidae</taxon>
        <taxon>Eurotiales</taxon>
        <taxon>Aspergillaceae</taxon>
        <taxon>Aspergillus</taxon>
        <taxon>Aspergillus subgen. Circumdati</taxon>
    </lineage>
</organism>
<proteinExistence type="inferred from homology"/>
<evidence type="ECO:0000256" key="1">
    <source>
        <dbReference type="ARBA" id="ARBA00010226"/>
    </source>
</evidence>
<feature type="repeat" description="WD" evidence="4">
    <location>
        <begin position="511"/>
        <end position="538"/>
    </location>
</feature>
<dbReference type="InterPro" id="IPR001680">
    <property type="entry name" value="WD40_rpt"/>
</dbReference>
<dbReference type="PRINTS" id="PR00320">
    <property type="entry name" value="GPROTEINBRPT"/>
</dbReference>
<dbReference type="SUPFAM" id="SSF50978">
    <property type="entry name" value="WD40 repeat-like"/>
    <property type="match status" value="2"/>
</dbReference>
<dbReference type="SMART" id="SM00320">
    <property type="entry name" value="WD40"/>
    <property type="match status" value="13"/>
</dbReference>
<dbReference type="SUPFAM" id="SSF50969">
    <property type="entry name" value="YVTN repeat-like/Quinoprotein amine dehydrogenase"/>
    <property type="match status" value="1"/>
</dbReference>
<dbReference type="InterPro" id="IPR011044">
    <property type="entry name" value="Quino_amine_DH_bsu"/>
</dbReference>
<dbReference type="RefSeq" id="XP_025431757.1">
    <property type="nucleotide sequence ID" value="XM_025573381.1"/>
</dbReference>
<dbReference type="FunFam" id="2.130.10.10:FF:000219">
    <property type="entry name" value="Periodic tryptophan protein 2"/>
    <property type="match status" value="1"/>
</dbReference>
<evidence type="ECO:0000313" key="6">
    <source>
        <dbReference type="EMBL" id="PYH45775.1"/>
    </source>
</evidence>
<dbReference type="GO" id="GO:0000462">
    <property type="term" value="P:maturation of SSU-rRNA from tricistronic rRNA transcript (SSU-rRNA, 5.8S rRNA, LSU-rRNA)"/>
    <property type="evidence" value="ECO:0007669"/>
    <property type="project" value="TreeGrafter"/>
</dbReference>
<dbReference type="STRING" id="1450539.A0A318ZFB3"/>
<protein>
    <submittedName>
        <fullName evidence="6">Periodic tryptophan protein 2</fullName>
    </submittedName>
</protein>
<feature type="repeat" description="WD" evidence="4">
    <location>
        <begin position="462"/>
        <end position="495"/>
    </location>
</feature>
<dbReference type="FunFam" id="2.130.10.10:FF:000470">
    <property type="entry name" value="Periodic tryptophan protein 2 homolog"/>
    <property type="match status" value="1"/>
</dbReference>